<dbReference type="GO" id="GO:0008360">
    <property type="term" value="P:regulation of cell shape"/>
    <property type="evidence" value="ECO:0007669"/>
    <property type="project" value="UniProtKB-KW"/>
</dbReference>
<comment type="pathway">
    <text evidence="2 7 8">Cell wall biogenesis; peptidoglycan biosynthesis.</text>
</comment>
<dbReference type="Gene3D" id="3.40.1190.10">
    <property type="entry name" value="Mur-like, catalytic domain"/>
    <property type="match status" value="1"/>
</dbReference>
<evidence type="ECO:0000256" key="1">
    <source>
        <dbReference type="ARBA" id="ARBA00004496"/>
    </source>
</evidence>
<comment type="similarity">
    <text evidence="7">Belongs to the MurCDEF family.</text>
</comment>
<keyword evidence="7 8" id="KW-0132">Cell division</keyword>
<keyword evidence="3 7" id="KW-0963">Cytoplasm</keyword>
<proteinExistence type="inferred from homology"/>
<keyword evidence="6 7" id="KW-0067">ATP-binding</keyword>
<dbReference type="InterPro" id="IPR036565">
    <property type="entry name" value="Mur-like_cat_sf"/>
</dbReference>
<dbReference type="EMBL" id="QJPH01000524">
    <property type="protein sequence ID" value="PZN71376.1"/>
    <property type="molecule type" value="Genomic_DNA"/>
</dbReference>
<evidence type="ECO:0000259" key="10">
    <source>
        <dbReference type="Pfam" id="PF08245"/>
    </source>
</evidence>
<feature type="domain" description="Mur ligase central" evidence="10">
    <location>
        <begin position="125"/>
        <end position="296"/>
    </location>
</feature>
<dbReference type="PANTHER" id="PTHR43692:SF1">
    <property type="entry name" value="UDP-N-ACETYLMURAMOYLALANINE--D-GLUTAMATE LIGASE"/>
    <property type="match status" value="1"/>
</dbReference>
<keyword evidence="7 8" id="KW-0573">Peptidoglycan synthesis</keyword>
<keyword evidence="4 7" id="KW-0436">Ligase</keyword>
<comment type="caution">
    <text evidence="11">The sequence shown here is derived from an EMBL/GenBank/DDBJ whole genome shotgun (WGS) entry which is preliminary data.</text>
</comment>
<evidence type="ECO:0000259" key="9">
    <source>
        <dbReference type="Pfam" id="PF02875"/>
    </source>
</evidence>
<comment type="catalytic activity">
    <reaction evidence="7 8">
        <text>UDP-N-acetyl-alpha-D-muramoyl-L-alanine + D-glutamate + ATP = UDP-N-acetyl-alpha-D-muramoyl-L-alanyl-D-glutamate + ADP + phosphate + H(+)</text>
        <dbReference type="Rhea" id="RHEA:16429"/>
        <dbReference type="ChEBI" id="CHEBI:15378"/>
        <dbReference type="ChEBI" id="CHEBI:29986"/>
        <dbReference type="ChEBI" id="CHEBI:30616"/>
        <dbReference type="ChEBI" id="CHEBI:43474"/>
        <dbReference type="ChEBI" id="CHEBI:83898"/>
        <dbReference type="ChEBI" id="CHEBI:83900"/>
        <dbReference type="ChEBI" id="CHEBI:456216"/>
        <dbReference type="EC" id="6.3.2.9"/>
    </reaction>
</comment>
<dbReference type="Pfam" id="PF02875">
    <property type="entry name" value="Mur_ligase_C"/>
    <property type="match status" value="1"/>
</dbReference>
<evidence type="ECO:0000256" key="7">
    <source>
        <dbReference type="HAMAP-Rule" id="MF_00639"/>
    </source>
</evidence>
<dbReference type="PANTHER" id="PTHR43692">
    <property type="entry name" value="UDP-N-ACETYLMURAMOYLALANINE--D-GLUTAMATE LIGASE"/>
    <property type="match status" value="1"/>
</dbReference>
<comment type="subcellular location">
    <subcellularLocation>
        <location evidence="1 7 8">Cytoplasm</location>
    </subcellularLocation>
</comment>
<dbReference type="Gene3D" id="3.90.190.20">
    <property type="entry name" value="Mur ligase, C-terminal domain"/>
    <property type="match status" value="1"/>
</dbReference>
<name>A0A2W4QJI0_9GAMM</name>
<gene>
    <name evidence="7" type="primary">murD</name>
    <name evidence="11" type="ORF">DM484_26500</name>
</gene>
<evidence type="ECO:0000313" key="11">
    <source>
        <dbReference type="EMBL" id="PZN71376.1"/>
    </source>
</evidence>
<organism evidence="11 12">
    <name type="scientific">Candidatus Methylumidiphilus alinenensis</name>
    <dbReference type="NCBI Taxonomy" id="2202197"/>
    <lineage>
        <taxon>Bacteria</taxon>
        <taxon>Pseudomonadati</taxon>
        <taxon>Pseudomonadota</taxon>
        <taxon>Gammaproteobacteria</taxon>
        <taxon>Methylococcales</taxon>
        <taxon>Candidatus Methylumidiphilus</taxon>
    </lineage>
</organism>
<dbReference type="Pfam" id="PF08245">
    <property type="entry name" value="Mur_ligase_M"/>
    <property type="match status" value="1"/>
</dbReference>
<keyword evidence="5 7" id="KW-0547">Nucleotide-binding</keyword>
<dbReference type="EC" id="6.3.2.9" evidence="7 8"/>
<dbReference type="Gene3D" id="3.40.50.720">
    <property type="entry name" value="NAD(P)-binding Rossmann-like Domain"/>
    <property type="match status" value="1"/>
</dbReference>
<dbReference type="Proteomes" id="UP000249396">
    <property type="component" value="Unassembled WGS sequence"/>
</dbReference>
<evidence type="ECO:0000313" key="12">
    <source>
        <dbReference type="Proteomes" id="UP000249396"/>
    </source>
</evidence>
<dbReference type="InterPro" id="IPR013221">
    <property type="entry name" value="Mur_ligase_cen"/>
</dbReference>
<keyword evidence="7 8" id="KW-0133">Cell shape</keyword>
<dbReference type="GO" id="GO:0009252">
    <property type="term" value="P:peptidoglycan biosynthetic process"/>
    <property type="evidence" value="ECO:0007669"/>
    <property type="project" value="UniProtKB-UniRule"/>
</dbReference>
<sequence length="456" mass="48567">MNDNTDAQSLSRLGLDASSRVLVVGLGATGLSVARFLYNKGIQLAVADTREKPPGLSELRELLPDVAVFLGAFDTVAFDRATHLVVSPGVALETPMVQQAVRSGIPAFGDLDLFASVARAPVIGITGSNGKSTVTTLLGLMAEADNRKVKVGGNLGTPMLDLLDDNAELYILELSSFQLERSNQFEAKAATVLNISPDHLDRYSSLQDYATVKSRIFRGQGLMVLNADDPMVSAMAMDGRQSVRFSLKKSTNAEYRLTAIDGEEWMVHEKQPIMRTSELRIKGRHNIANALAAIALGDAAGLSETAMAQAMREFSGLDHRMQWVTEVGGVSFINDSKATNVGACVAALEGLSDPVILIAGGDGKGADFSELAGVVAGKVRAAVLMGRDAPLLEQALGPVITTVRAANMRQAVMAAYKLAKQGDIVLLAPACASQDQYKDYQERGRIFAEAVRSTLL</sequence>
<reference evidence="11 12" key="1">
    <citation type="journal article" date="2018" name="Aquat. Microb. Ecol.">
        <title>Gammaproteobacterial methanotrophs dominate.</title>
        <authorList>
            <person name="Rissanen A.J."/>
            <person name="Saarenheimo J."/>
            <person name="Tiirola M."/>
            <person name="Peura S."/>
            <person name="Aalto S.L."/>
            <person name="Karvinen A."/>
            <person name="Nykanen H."/>
        </authorList>
    </citation>
    <scope>NUCLEOTIDE SEQUENCE [LARGE SCALE GENOMIC DNA]</scope>
    <source>
        <strain evidence="11">AMbin10</strain>
    </source>
</reference>
<dbReference type="InterPro" id="IPR004101">
    <property type="entry name" value="Mur_ligase_C"/>
</dbReference>
<evidence type="ECO:0000256" key="5">
    <source>
        <dbReference type="ARBA" id="ARBA00022741"/>
    </source>
</evidence>
<dbReference type="GO" id="GO:0051301">
    <property type="term" value="P:cell division"/>
    <property type="evidence" value="ECO:0007669"/>
    <property type="project" value="UniProtKB-KW"/>
</dbReference>
<feature type="domain" description="Mur ligase C-terminal" evidence="9">
    <location>
        <begin position="319"/>
        <end position="431"/>
    </location>
</feature>
<dbReference type="GO" id="GO:0005524">
    <property type="term" value="F:ATP binding"/>
    <property type="evidence" value="ECO:0007669"/>
    <property type="project" value="UniProtKB-UniRule"/>
</dbReference>
<dbReference type="GO" id="GO:0071555">
    <property type="term" value="P:cell wall organization"/>
    <property type="evidence" value="ECO:0007669"/>
    <property type="project" value="UniProtKB-KW"/>
</dbReference>
<dbReference type="SUPFAM" id="SSF53244">
    <property type="entry name" value="MurD-like peptide ligases, peptide-binding domain"/>
    <property type="match status" value="1"/>
</dbReference>
<dbReference type="InterPro" id="IPR005762">
    <property type="entry name" value="MurD"/>
</dbReference>
<evidence type="ECO:0000256" key="4">
    <source>
        <dbReference type="ARBA" id="ARBA00022598"/>
    </source>
</evidence>
<evidence type="ECO:0000256" key="6">
    <source>
        <dbReference type="ARBA" id="ARBA00022840"/>
    </source>
</evidence>
<dbReference type="GO" id="GO:0008764">
    <property type="term" value="F:UDP-N-acetylmuramoylalanine-D-glutamate ligase activity"/>
    <property type="evidence" value="ECO:0007669"/>
    <property type="project" value="UniProtKB-UniRule"/>
</dbReference>
<protein>
    <recommendedName>
        <fullName evidence="7 8">UDP-N-acetylmuramoylalanine--D-glutamate ligase</fullName>
        <ecNumber evidence="7 8">6.3.2.9</ecNumber>
    </recommendedName>
    <alternativeName>
        <fullName evidence="7">D-glutamic acid-adding enzyme</fullName>
    </alternativeName>
    <alternativeName>
        <fullName evidence="7">UDP-N-acetylmuramoyl-L-alanyl-D-glutamate synthetase</fullName>
    </alternativeName>
</protein>
<evidence type="ECO:0000256" key="8">
    <source>
        <dbReference type="RuleBase" id="RU003664"/>
    </source>
</evidence>
<keyword evidence="7 8" id="KW-0131">Cell cycle</keyword>
<accession>A0A2W4QJI0</accession>
<evidence type="ECO:0000256" key="3">
    <source>
        <dbReference type="ARBA" id="ARBA00022490"/>
    </source>
</evidence>
<evidence type="ECO:0000256" key="2">
    <source>
        <dbReference type="ARBA" id="ARBA00004752"/>
    </source>
</evidence>
<dbReference type="UniPathway" id="UPA00219"/>
<comment type="function">
    <text evidence="7 8">Cell wall formation. Catalyzes the addition of glutamate to the nucleotide precursor UDP-N-acetylmuramoyl-L-alanine (UMA).</text>
</comment>
<dbReference type="SUPFAM" id="SSF51984">
    <property type="entry name" value="MurCD N-terminal domain"/>
    <property type="match status" value="1"/>
</dbReference>
<dbReference type="HAMAP" id="MF_00639">
    <property type="entry name" value="MurD"/>
    <property type="match status" value="1"/>
</dbReference>
<dbReference type="InterPro" id="IPR036615">
    <property type="entry name" value="Mur_ligase_C_dom_sf"/>
</dbReference>
<dbReference type="GO" id="GO:0005737">
    <property type="term" value="C:cytoplasm"/>
    <property type="evidence" value="ECO:0007669"/>
    <property type="project" value="UniProtKB-SubCell"/>
</dbReference>
<dbReference type="Pfam" id="PF21799">
    <property type="entry name" value="MurD-like_N"/>
    <property type="match status" value="1"/>
</dbReference>
<dbReference type="SUPFAM" id="SSF53623">
    <property type="entry name" value="MurD-like peptide ligases, catalytic domain"/>
    <property type="match status" value="1"/>
</dbReference>
<dbReference type="AlphaFoldDB" id="A0A2W4QJI0"/>
<dbReference type="NCBIfam" id="TIGR01087">
    <property type="entry name" value="murD"/>
    <property type="match status" value="1"/>
</dbReference>
<keyword evidence="7 8" id="KW-0961">Cell wall biogenesis/degradation</keyword>
<feature type="binding site" evidence="7">
    <location>
        <begin position="127"/>
        <end position="133"/>
    </location>
    <ligand>
        <name>ATP</name>
        <dbReference type="ChEBI" id="CHEBI:30616"/>
    </ligand>
</feature>